<dbReference type="RefSeq" id="WP_379993501.1">
    <property type="nucleotide sequence ID" value="NZ_JBHSGN010000008.1"/>
</dbReference>
<proteinExistence type="predicted"/>
<comment type="caution">
    <text evidence="1">The sequence shown here is derived from an EMBL/GenBank/DDBJ whole genome shotgun (WGS) entry which is preliminary data.</text>
</comment>
<reference evidence="2" key="1">
    <citation type="journal article" date="2019" name="Int. J. Syst. Evol. Microbiol.">
        <title>The Global Catalogue of Microorganisms (GCM) 10K type strain sequencing project: providing services to taxonomists for standard genome sequencing and annotation.</title>
        <authorList>
            <consortium name="The Broad Institute Genomics Platform"/>
            <consortium name="The Broad Institute Genome Sequencing Center for Infectious Disease"/>
            <person name="Wu L."/>
            <person name="Ma J."/>
        </authorList>
    </citation>
    <scope>NUCLEOTIDE SEQUENCE [LARGE SCALE GENOMIC DNA]</scope>
    <source>
        <strain evidence="2">CCUG 66188</strain>
    </source>
</reference>
<organism evidence="1 2">
    <name type="scientific">Dysgonomonas termitidis</name>
    <dbReference type="NCBI Taxonomy" id="1516126"/>
    <lineage>
        <taxon>Bacteria</taxon>
        <taxon>Pseudomonadati</taxon>
        <taxon>Bacteroidota</taxon>
        <taxon>Bacteroidia</taxon>
        <taxon>Bacteroidales</taxon>
        <taxon>Dysgonomonadaceae</taxon>
        <taxon>Dysgonomonas</taxon>
    </lineage>
</organism>
<keyword evidence="2" id="KW-1185">Reference proteome</keyword>
<sequence length="187" mass="22085">MRYKLPADRMANRLTPHFLAGRRYILFLQSLLYPLQALNERFILFAREKHIEARMTSQTVYLEWYLNHKFKKYLADPEDRIYIKESGTAGVDIYHEGAGGKPYTLWKEGEAVNTPDERENPREFYYLSEEKAVNKVSFTVCVPGIHIEEREFVYMLSYIVNRYKLAGKTYLIKIDSKEIEPNTKITT</sequence>
<protein>
    <submittedName>
        <fullName evidence="1">Uncharacterized protein</fullName>
    </submittedName>
</protein>
<evidence type="ECO:0000313" key="2">
    <source>
        <dbReference type="Proteomes" id="UP001596023"/>
    </source>
</evidence>
<accession>A0ABV9KQA6</accession>
<dbReference type="Proteomes" id="UP001596023">
    <property type="component" value="Unassembled WGS sequence"/>
</dbReference>
<evidence type="ECO:0000313" key="1">
    <source>
        <dbReference type="EMBL" id="MFC4672325.1"/>
    </source>
</evidence>
<dbReference type="EMBL" id="JBHSGN010000008">
    <property type="protein sequence ID" value="MFC4672325.1"/>
    <property type="molecule type" value="Genomic_DNA"/>
</dbReference>
<name>A0ABV9KQA6_9BACT</name>
<gene>
    <name evidence="1" type="ORF">ACFO6W_01320</name>
</gene>